<dbReference type="InterPro" id="IPR036116">
    <property type="entry name" value="FN3_sf"/>
</dbReference>
<feature type="domain" description="Ig-like" evidence="11">
    <location>
        <begin position="1134"/>
        <end position="1208"/>
    </location>
</feature>
<feature type="domain" description="Ig-like" evidence="11">
    <location>
        <begin position="158"/>
        <end position="251"/>
    </location>
</feature>
<dbReference type="SMART" id="SM00409">
    <property type="entry name" value="IG"/>
    <property type="match status" value="19"/>
</dbReference>
<evidence type="ECO:0000313" key="14">
    <source>
        <dbReference type="Proteomes" id="UP000264820"/>
    </source>
</evidence>
<feature type="domain" description="Ig-like" evidence="11">
    <location>
        <begin position="8"/>
        <end position="98"/>
    </location>
</feature>
<dbReference type="FunFam" id="2.60.40.10:FF:000211">
    <property type="entry name" value="Obscurin-like protein 1"/>
    <property type="match status" value="5"/>
</dbReference>
<dbReference type="Ensembl" id="ENSHCOT00000011092.1">
    <property type="protein sequence ID" value="ENSHCOP00000002029.1"/>
    <property type="gene ID" value="ENSHCOG00000003139.1"/>
</dbReference>
<dbReference type="GeneTree" id="ENSGT00940000156702"/>
<feature type="domain" description="Fibronectin type-III" evidence="12">
    <location>
        <begin position="551"/>
        <end position="646"/>
    </location>
</feature>
<keyword evidence="4" id="KW-0963">Cytoplasm</keyword>
<dbReference type="SMART" id="SM00408">
    <property type="entry name" value="IGc2"/>
    <property type="match status" value="12"/>
</dbReference>
<feature type="domain" description="Ig-like" evidence="11">
    <location>
        <begin position="952"/>
        <end position="1042"/>
    </location>
</feature>
<dbReference type="SUPFAM" id="SSF48726">
    <property type="entry name" value="Immunoglobulin"/>
    <property type="match status" value="20"/>
</dbReference>
<feature type="region of interest" description="Disordered" evidence="10">
    <location>
        <begin position="129"/>
        <end position="149"/>
    </location>
</feature>
<evidence type="ECO:0000256" key="6">
    <source>
        <dbReference type="ARBA" id="ARBA00022737"/>
    </source>
</evidence>
<dbReference type="InterPro" id="IPR003961">
    <property type="entry name" value="FN3_dom"/>
</dbReference>
<evidence type="ECO:0000256" key="9">
    <source>
        <dbReference type="ARBA" id="ARBA00023319"/>
    </source>
</evidence>
<accession>A0A3Q3D405</accession>
<dbReference type="InterPro" id="IPR036179">
    <property type="entry name" value="Ig-like_dom_sf"/>
</dbReference>
<evidence type="ECO:0000256" key="3">
    <source>
        <dbReference type="ARBA" id="ARBA00006692"/>
    </source>
</evidence>
<name>A0A3Q3D405_HIPCM</name>
<evidence type="ECO:0000256" key="1">
    <source>
        <dbReference type="ARBA" id="ARBA00004123"/>
    </source>
</evidence>
<feature type="domain" description="Ig-like" evidence="11">
    <location>
        <begin position="1051"/>
        <end position="1121"/>
    </location>
</feature>
<keyword evidence="8" id="KW-0539">Nucleus</keyword>
<dbReference type="Gene3D" id="2.60.40.10">
    <property type="entry name" value="Immunoglobulins"/>
    <property type="match status" value="21"/>
</dbReference>
<keyword evidence="5" id="KW-0597">Phosphoprotein</keyword>
<dbReference type="FunFam" id="2.60.40.10:FF:001084">
    <property type="entry name" value="obscurin-like isoform X3"/>
    <property type="match status" value="3"/>
</dbReference>
<dbReference type="InterPro" id="IPR013098">
    <property type="entry name" value="Ig_I-set"/>
</dbReference>
<dbReference type="Pfam" id="PF07679">
    <property type="entry name" value="I-set"/>
    <property type="match status" value="13"/>
</dbReference>
<proteinExistence type="inferred from homology"/>
<feature type="domain" description="Ig-like" evidence="11">
    <location>
        <begin position="1582"/>
        <end position="1664"/>
    </location>
</feature>
<evidence type="ECO:0000256" key="2">
    <source>
        <dbReference type="ARBA" id="ARBA00004496"/>
    </source>
</evidence>
<dbReference type="GO" id="GO:0005634">
    <property type="term" value="C:nucleus"/>
    <property type="evidence" value="ECO:0007669"/>
    <property type="project" value="UniProtKB-SubCell"/>
</dbReference>
<comment type="subcellular location">
    <subcellularLocation>
        <location evidence="2">Cytoplasm</location>
    </subcellularLocation>
    <subcellularLocation>
        <location evidence="1">Nucleus</location>
    </subcellularLocation>
</comment>
<keyword evidence="7" id="KW-1015">Disulfide bond</keyword>
<dbReference type="SUPFAM" id="SSF49265">
    <property type="entry name" value="Fibronectin type III"/>
    <property type="match status" value="1"/>
</dbReference>
<keyword evidence="6" id="KW-0677">Repeat</keyword>
<sequence length="1912" mass="214182">MDIFGGAPRVLGYPRPVLVQCGADATLRCQIGGDPRPDVIWERKNIPIVTEGRYKLSEEGKFYLLSIHGVSETDAGQYICKARNNVGETYAAASLKVEGNDQQLEVNGVEQHITENEHMNGTSTLQNGDHIEENGDQTEGNGAHKFDPEVDFTSDDKPKFLLMPRSLRVDRGEDAAFSCKVWGRPLPEVVWEKDGKKLNDIFESAHFCISIQDGGWFHLKINRTRMPDKGVYTCKAMNCNGEALAGAVLLVEPVPEREDGRKSNRRSSKHIEEELSLSRLREKSPISTSKVKKYVVAEGKHAKFRCFVTGKPKPDIIWKKDSVPLKPGRRHLIFEDREGYYTLKVLYCKVQDTGLYACEASNALGDTLSAVHLSVKTHVRFKHPLKDLEVRERNVAVLECEVPDESVLATWYHEDQRLMPSSKYRIEQQGTRRRLTIQDVEVDDDGVYLCEMPDGAKSIAELSVKKIVRKLPRKVEVYEGENAAFCVEVEDEDMEILWFKNGLKLHETHQTILKSFGKTHVLVFVNVAHQDSGVVTFVTGRSKARHRPPICPLGVKMDLDGPNGALLSWVAAPDNQTTRSIFVVESQEVGSQEWKKCFTSENATSTEIRSDSVPHEGDYRFRICCINKYGRSGHVEFPKVVHMPGIKICSHLQDLEVTEGEDALFSIVLSASVVGTWFLNSAQLQDGGRYTIKQSKTQHMLVIHETLAAEDVAEITFIANGVRNSAVLKVKKFSPVLESDRTKKVETGDIIVLYCEVSHPSAQVCWFKDGEELQVSDALNIQSDGIMRRIVIQSAEKHHTGVYTCQTSGDMITFMVEVANITLQAEGTLRRLIIRSAETSDAGNYICQAENNRMEFTVNVRPPVIIVEPKDDVMMERYISEDIHMQCELSRSAGKVQWFKNGEEVEESGNIQLTKEGPYRRLTILHSTVEDGGEYVCETNGDSVFFQLIVTPPIQIISPTESELKLTHLASTKLELNCQISHSDAHVTWYKDSLEVEECPNLILEVDGAKRRLVIPVASVKDAGEYVCDTEHDSVAFIVTVTPPVALSCPENTPRTLECFAGKSIVLEVKASRLNADVKWLRNGQEIEGSNFVAITENGLLRRLEILSPSPMDSGTYTCDAIDDRLDFQVNILPPVNILRKSEIHTNLKVLPSDDIVLECELSRDNAKTKWYKDGCRIECDGRFCEEEEGAFRSLVILNAELGDSGEYFLDAGDDNIGFQVTVQSPVTIVGNSKDADFQEMTTGDDLILACELSRANAPVQWYCNDKLLVSDSRIHIECCGTLRKIIISNVQPSDSGKYTCDAVDDKMISVVQVQPRVVEFLTELQNTTVLEGEDATFKCVVSPEDVQLVWFMDNEVINLSDRIQVTQNGLCHTLVMRRCHMLDCSKIRAEAEGTMSKANLRVQAHVMFTKKMEAVMAEEFGDATLETEISLETGEVQWMRQGLVIQAGPRYSLNQNGCQRSLTIHNLNLSDRGTYRCETLHDRTQVKLNVERKISIRKGLIDQEILERETASFEVELSHIDVEGIWQKDGIRVKPNNQFRVSTNGRVHGLTLSSLTLEDTGTIVFSAEGVRTTARLTVKTPVTTLKALVDVRVEEEFPATLECEFSRQNIEVRWFKNGTELKPGKNCRIYSMGRKKFCQILQCSLADSGIYTCDVGESSTSCSLEVYLEDLYIQEDQNAVFMCEVSLGNVSGDWYKDGHKIRPTSTIKTRTEHFLLMCNVKAEDAGEIRFVSRDVESSAYLEVELPVSIVKPLRDRTALEKHRVILECTTSSASCSATWYRGKERLVPSDRMALLVDGCCHKLVIQQVAVEDEGTYSIEVGEHTSQAKLLVEELEDVEATENEPAVFQCKVSVAISRTPVWTLNGENIQPGPSVRLENHGTVHKLTLKHTSMDMSGVVKFNVGKAKSSAIL</sequence>
<dbReference type="InterPro" id="IPR003599">
    <property type="entry name" value="Ig_sub"/>
</dbReference>
<feature type="domain" description="Ig-like" evidence="11">
    <location>
        <begin position="735"/>
        <end position="859"/>
    </location>
</feature>
<evidence type="ECO:0000256" key="7">
    <source>
        <dbReference type="ARBA" id="ARBA00023157"/>
    </source>
</evidence>
<dbReference type="PROSITE" id="PS50853">
    <property type="entry name" value="FN3"/>
    <property type="match status" value="1"/>
</dbReference>
<dbReference type="InterPro" id="IPR007110">
    <property type="entry name" value="Ig-like_dom"/>
</dbReference>
<feature type="domain" description="Ig-like" evidence="11">
    <location>
        <begin position="285"/>
        <end position="374"/>
    </location>
</feature>
<reference evidence="13" key="2">
    <citation type="submission" date="2025-09" db="UniProtKB">
        <authorList>
            <consortium name="Ensembl"/>
        </authorList>
    </citation>
    <scope>IDENTIFICATION</scope>
</reference>
<feature type="domain" description="Ig-like" evidence="11">
    <location>
        <begin position="1316"/>
        <end position="1496"/>
    </location>
</feature>
<feature type="domain" description="Ig-like" evidence="11">
    <location>
        <begin position="377"/>
        <end position="463"/>
    </location>
</feature>
<dbReference type="FunFam" id="2.60.40.10:FF:001752">
    <property type="entry name" value="obscurin-like isoform X3"/>
    <property type="match status" value="1"/>
</dbReference>
<dbReference type="PROSITE" id="PS50835">
    <property type="entry name" value="IG_LIKE"/>
    <property type="match status" value="13"/>
</dbReference>
<keyword evidence="14" id="KW-1185">Reference proteome</keyword>
<feature type="domain" description="Ig-like" evidence="11">
    <location>
        <begin position="1226"/>
        <end position="1312"/>
    </location>
</feature>
<dbReference type="Proteomes" id="UP000264820">
    <property type="component" value="Unplaced"/>
</dbReference>
<evidence type="ECO:0000256" key="10">
    <source>
        <dbReference type="SAM" id="MobiDB-lite"/>
    </source>
</evidence>
<dbReference type="Pfam" id="PF13927">
    <property type="entry name" value="Ig_3"/>
    <property type="match status" value="1"/>
</dbReference>
<dbReference type="CDD" id="cd00063">
    <property type="entry name" value="FN3"/>
    <property type="match status" value="1"/>
</dbReference>
<dbReference type="OMA" id="CSLEVYH"/>
<dbReference type="InterPro" id="IPR013783">
    <property type="entry name" value="Ig-like_fold"/>
</dbReference>
<dbReference type="STRING" id="109280.ENSHCOP00000002029"/>
<dbReference type="PANTHER" id="PTHR35971">
    <property type="entry name" value="SI:DKEY-31G6.6"/>
    <property type="match status" value="1"/>
</dbReference>
<organism evidence="13 14">
    <name type="scientific">Hippocampus comes</name>
    <name type="common">Tiger tail seahorse</name>
    <dbReference type="NCBI Taxonomy" id="109280"/>
    <lineage>
        <taxon>Eukaryota</taxon>
        <taxon>Metazoa</taxon>
        <taxon>Chordata</taxon>
        <taxon>Craniata</taxon>
        <taxon>Vertebrata</taxon>
        <taxon>Euteleostomi</taxon>
        <taxon>Actinopterygii</taxon>
        <taxon>Neopterygii</taxon>
        <taxon>Teleostei</taxon>
        <taxon>Neoteleostei</taxon>
        <taxon>Acanthomorphata</taxon>
        <taxon>Syngnathiaria</taxon>
        <taxon>Syngnathiformes</taxon>
        <taxon>Syngnathoidei</taxon>
        <taxon>Syngnathidae</taxon>
        <taxon>Hippocampus</taxon>
    </lineage>
</organism>
<dbReference type="PANTHER" id="PTHR35971:SF3">
    <property type="entry name" value="OBSCURIN-LIKE PROTEIN 1 ISOFORM X1"/>
    <property type="match status" value="1"/>
</dbReference>
<evidence type="ECO:0000256" key="8">
    <source>
        <dbReference type="ARBA" id="ARBA00023242"/>
    </source>
</evidence>
<dbReference type="InterPro" id="IPR003598">
    <property type="entry name" value="Ig_sub2"/>
</dbReference>
<dbReference type="FunFam" id="2.60.40.10:FF:000050">
    <property type="entry name" value="Titin isoform B"/>
    <property type="match status" value="1"/>
</dbReference>
<dbReference type="InterPro" id="IPR052385">
    <property type="entry name" value="Obscurin/Obscurin-like_Reg"/>
</dbReference>
<evidence type="ECO:0000259" key="11">
    <source>
        <dbReference type="PROSITE" id="PS50835"/>
    </source>
</evidence>
<evidence type="ECO:0000259" key="12">
    <source>
        <dbReference type="PROSITE" id="PS50853"/>
    </source>
</evidence>
<evidence type="ECO:0000313" key="13">
    <source>
        <dbReference type="Ensembl" id="ENSHCOP00000002029.1"/>
    </source>
</evidence>
<dbReference type="FunFam" id="2.60.40.10:FF:002420">
    <property type="entry name" value="Obscurin-like 1b"/>
    <property type="match status" value="1"/>
</dbReference>
<dbReference type="GO" id="GO:0005737">
    <property type="term" value="C:cytoplasm"/>
    <property type="evidence" value="ECO:0007669"/>
    <property type="project" value="UniProtKB-SubCell"/>
</dbReference>
<evidence type="ECO:0000256" key="5">
    <source>
        <dbReference type="ARBA" id="ARBA00022553"/>
    </source>
</evidence>
<reference evidence="13" key="1">
    <citation type="submission" date="2025-08" db="UniProtKB">
        <authorList>
            <consortium name="Ensembl"/>
        </authorList>
    </citation>
    <scope>IDENTIFICATION</scope>
</reference>
<dbReference type="FunFam" id="2.60.40.10:FF:000241">
    <property type="entry name" value="obscurin-like protein 1 isoform X2"/>
    <property type="match status" value="2"/>
</dbReference>
<feature type="domain" description="Ig-like" evidence="11">
    <location>
        <begin position="1747"/>
        <end position="1853"/>
    </location>
</feature>
<comment type="similarity">
    <text evidence="3">Belongs to the protein kinase superfamily. CAMK Ser/Thr protein kinase family.</text>
</comment>
<dbReference type="FunFam" id="2.60.40.10:FF:000502">
    <property type="entry name" value="obscurin-like protein 1 isoform X2"/>
    <property type="match status" value="1"/>
</dbReference>
<evidence type="ECO:0000256" key="4">
    <source>
        <dbReference type="ARBA" id="ARBA00022490"/>
    </source>
</evidence>
<feature type="domain" description="Ig-like" evidence="11">
    <location>
        <begin position="862"/>
        <end position="951"/>
    </location>
</feature>
<protein>
    <submittedName>
        <fullName evidence="13">Obscurin like cytoskeletal adaptor 1a</fullName>
    </submittedName>
</protein>
<keyword evidence="9" id="KW-0393">Immunoglobulin domain</keyword>